<gene>
    <name evidence="1" type="ORF">G3M48_000305</name>
</gene>
<proteinExistence type="predicted"/>
<organism evidence="1 2">
    <name type="scientific">Beauveria asiatica</name>
    <dbReference type="NCBI Taxonomy" id="1069075"/>
    <lineage>
        <taxon>Eukaryota</taxon>
        <taxon>Fungi</taxon>
        <taxon>Dikarya</taxon>
        <taxon>Ascomycota</taxon>
        <taxon>Pezizomycotina</taxon>
        <taxon>Sordariomycetes</taxon>
        <taxon>Hypocreomycetidae</taxon>
        <taxon>Hypocreales</taxon>
        <taxon>Cordycipitaceae</taxon>
        <taxon>Beauveria</taxon>
    </lineage>
</organism>
<keyword evidence="2" id="KW-1185">Reference proteome</keyword>
<reference evidence="1 2" key="1">
    <citation type="submission" date="2020-02" db="EMBL/GenBank/DDBJ databases">
        <title>Comparative genomics of the hypocrealean fungal genus Beauvera.</title>
        <authorList>
            <person name="Showalter D.N."/>
            <person name="Bushley K.E."/>
            <person name="Rehner S.A."/>
        </authorList>
    </citation>
    <scope>NUCLEOTIDE SEQUENCE [LARGE SCALE GENOMIC DNA]</scope>
    <source>
        <strain evidence="1 2">ARSEF4384</strain>
    </source>
</reference>
<dbReference type="Proteomes" id="UP001397290">
    <property type="component" value="Unassembled WGS sequence"/>
</dbReference>
<protein>
    <submittedName>
        <fullName evidence="1">Uncharacterized protein</fullName>
    </submittedName>
</protein>
<name>A0AAW0S1C3_9HYPO</name>
<evidence type="ECO:0000313" key="1">
    <source>
        <dbReference type="EMBL" id="KAK8148143.1"/>
    </source>
</evidence>
<evidence type="ECO:0000313" key="2">
    <source>
        <dbReference type="Proteomes" id="UP001397290"/>
    </source>
</evidence>
<accession>A0AAW0S1C3</accession>
<dbReference type="EMBL" id="JAAHCF010000105">
    <property type="protein sequence ID" value="KAK8148143.1"/>
    <property type="molecule type" value="Genomic_DNA"/>
</dbReference>
<sequence length="137" mass="15405">MMDRITTTRLVECGLLKLFYRTPLDLDAADEHIPQVLRQLVDDVPDAQYDDVYHVTSSDEVEYHNIDHFHPETICSACDGAALESPVPIAALETEDFDHIGHLLLADGSREHEPSTRAFTPEEMLSFDARNTHVDAS</sequence>
<dbReference type="AlphaFoldDB" id="A0AAW0S1C3"/>
<comment type="caution">
    <text evidence="1">The sequence shown here is derived from an EMBL/GenBank/DDBJ whole genome shotgun (WGS) entry which is preliminary data.</text>
</comment>